<proteinExistence type="predicted"/>
<sequence length="100" mass="11227">MDIPPQLLQYRYHFAVTISVSVIFSLLLYAAPRFGTILAYFWPLFASTILFVVAIIAFNGVSQLAVKADHGEKAAGEDIVDYVAGRSEHNTDHHEDRQNF</sequence>
<organism evidence="2 3">
    <name type="scientific">Morus notabilis</name>
    <dbReference type="NCBI Taxonomy" id="981085"/>
    <lineage>
        <taxon>Eukaryota</taxon>
        <taxon>Viridiplantae</taxon>
        <taxon>Streptophyta</taxon>
        <taxon>Embryophyta</taxon>
        <taxon>Tracheophyta</taxon>
        <taxon>Spermatophyta</taxon>
        <taxon>Magnoliopsida</taxon>
        <taxon>eudicotyledons</taxon>
        <taxon>Gunneridae</taxon>
        <taxon>Pentapetalae</taxon>
        <taxon>rosids</taxon>
        <taxon>fabids</taxon>
        <taxon>Rosales</taxon>
        <taxon>Moraceae</taxon>
        <taxon>Moreae</taxon>
        <taxon>Morus</taxon>
    </lineage>
</organism>
<reference evidence="3" key="1">
    <citation type="submission" date="2013-01" db="EMBL/GenBank/DDBJ databases">
        <title>Draft Genome Sequence of a Mulberry Tree, Morus notabilis C.K. Schneid.</title>
        <authorList>
            <person name="He N."/>
            <person name="Zhao S."/>
        </authorList>
    </citation>
    <scope>NUCLEOTIDE SEQUENCE</scope>
</reference>
<dbReference type="PANTHER" id="PTHR34125:SF7">
    <property type="entry name" value="TRANSMEMBRANE PROTEIN"/>
    <property type="match status" value="1"/>
</dbReference>
<keyword evidence="1" id="KW-0472">Membrane</keyword>
<protein>
    <submittedName>
        <fullName evidence="2">Uncharacterized protein</fullName>
    </submittedName>
</protein>
<dbReference type="AlphaFoldDB" id="W9QDZ5"/>
<evidence type="ECO:0000313" key="3">
    <source>
        <dbReference type="Proteomes" id="UP000030645"/>
    </source>
</evidence>
<evidence type="ECO:0000313" key="2">
    <source>
        <dbReference type="EMBL" id="EXB29539.1"/>
    </source>
</evidence>
<keyword evidence="3" id="KW-1185">Reference proteome</keyword>
<accession>W9QDZ5</accession>
<dbReference type="PANTHER" id="PTHR34125">
    <property type="entry name" value="OS01G0762900 PROTEIN"/>
    <property type="match status" value="1"/>
</dbReference>
<name>W9QDZ5_9ROSA</name>
<feature type="transmembrane region" description="Helical" evidence="1">
    <location>
        <begin position="12"/>
        <end position="31"/>
    </location>
</feature>
<dbReference type="eggNOG" id="ENOG502S4A8">
    <property type="taxonomic scope" value="Eukaryota"/>
</dbReference>
<gene>
    <name evidence="2" type="ORF">L484_010597</name>
</gene>
<feature type="transmembrane region" description="Helical" evidence="1">
    <location>
        <begin position="37"/>
        <end position="58"/>
    </location>
</feature>
<evidence type="ECO:0000256" key="1">
    <source>
        <dbReference type="SAM" id="Phobius"/>
    </source>
</evidence>
<keyword evidence="1" id="KW-0812">Transmembrane</keyword>
<dbReference type="EMBL" id="KE343442">
    <property type="protein sequence ID" value="EXB29539.1"/>
    <property type="molecule type" value="Genomic_DNA"/>
</dbReference>
<keyword evidence="1" id="KW-1133">Transmembrane helix</keyword>
<dbReference type="Proteomes" id="UP000030645">
    <property type="component" value="Unassembled WGS sequence"/>
</dbReference>